<feature type="domain" description="OmpA-like" evidence="6">
    <location>
        <begin position="78"/>
        <end position="242"/>
    </location>
</feature>
<evidence type="ECO:0000256" key="2">
    <source>
        <dbReference type="ARBA" id="ARBA00023136"/>
    </source>
</evidence>
<dbReference type="PANTHER" id="PTHR30329">
    <property type="entry name" value="STATOR ELEMENT OF FLAGELLAR MOTOR COMPLEX"/>
    <property type="match status" value="1"/>
</dbReference>
<evidence type="ECO:0000256" key="4">
    <source>
        <dbReference type="PROSITE-ProRule" id="PRU00473"/>
    </source>
</evidence>
<dbReference type="InterPro" id="IPR006664">
    <property type="entry name" value="OMP_bac"/>
</dbReference>
<keyword evidence="8" id="KW-1185">Reference proteome</keyword>
<dbReference type="KEGG" id="nba:CUN60_12085"/>
<dbReference type="PROSITE" id="PS01068">
    <property type="entry name" value="OMPA_1"/>
    <property type="match status" value="1"/>
</dbReference>
<accession>A0A2I7N970</accession>
<gene>
    <name evidence="7" type="ORF">CUN60_12085</name>
</gene>
<keyword evidence="3" id="KW-0998">Cell outer membrane</keyword>
<keyword evidence="2 4" id="KW-0472">Membrane</keyword>
<dbReference type="OrthoDB" id="5360144at2"/>
<keyword evidence="5" id="KW-0732">Signal</keyword>
<dbReference type="Pfam" id="PF00691">
    <property type="entry name" value="OmpA"/>
    <property type="match status" value="1"/>
</dbReference>
<proteinExistence type="predicted"/>
<feature type="chain" id="PRO_5014361975" description="OmpA-like domain-containing protein" evidence="5">
    <location>
        <begin position="24"/>
        <end position="249"/>
    </location>
</feature>
<dbReference type="CDD" id="cd07185">
    <property type="entry name" value="OmpA_C-like"/>
    <property type="match status" value="1"/>
</dbReference>
<organism evidence="7 8">
    <name type="scientific">Aquella oligotrophica</name>
    <dbReference type="NCBI Taxonomy" id="2067065"/>
    <lineage>
        <taxon>Bacteria</taxon>
        <taxon>Pseudomonadati</taxon>
        <taxon>Pseudomonadota</taxon>
        <taxon>Betaproteobacteria</taxon>
        <taxon>Neisseriales</taxon>
        <taxon>Neisseriaceae</taxon>
        <taxon>Aquella</taxon>
    </lineage>
</organism>
<dbReference type="RefSeq" id="WP_102952285.1">
    <property type="nucleotide sequence ID" value="NZ_CP024847.1"/>
</dbReference>
<dbReference type="AlphaFoldDB" id="A0A2I7N970"/>
<dbReference type="PANTHER" id="PTHR30329:SF21">
    <property type="entry name" value="LIPOPROTEIN YIAD-RELATED"/>
    <property type="match status" value="1"/>
</dbReference>
<name>A0A2I7N970_9NEIS</name>
<dbReference type="GO" id="GO:0009279">
    <property type="term" value="C:cell outer membrane"/>
    <property type="evidence" value="ECO:0007669"/>
    <property type="project" value="UniProtKB-SubCell"/>
</dbReference>
<sequence length="249" mass="27392">MLKAKVLLVMPLLLLGGIAASNADNMPPAGYVYSPASGSTVVKTSYRQCLHTAYWVAANGIEECGEAPEKPEEKKYVTKMTSFMESDTQLFSFNSPELSVAGQAKLGAFLENLAKSSAAIHSITIRGYTDMIGGVDYNQRLSQERADAIKSYFVEHGGLNPDTIVAEGMGMKNATASPECFKKYGKDDIDKINSITAREKTQPKEERKKMDEELKKFEQKHAELVACAAPDRRVEISVEQTKQEEVPVE</sequence>
<dbReference type="InterPro" id="IPR050330">
    <property type="entry name" value="Bact_OuterMem_StrucFunc"/>
</dbReference>
<evidence type="ECO:0000256" key="1">
    <source>
        <dbReference type="ARBA" id="ARBA00004442"/>
    </source>
</evidence>
<evidence type="ECO:0000313" key="8">
    <source>
        <dbReference type="Proteomes" id="UP000236655"/>
    </source>
</evidence>
<dbReference type="Gene3D" id="3.30.1330.60">
    <property type="entry name" value="OmpA-like domain"/>
    <property type="match status" value="1"/>
</dbReference>
<reference evidence="8" key="1">
    <citation type="submission" date="2017-11" db="EMBL/GenBank/DDBJ databases">
        <authorList>
            <person name="Chan K.G."/>
            <person name="Lee L.S."/>
        </authorList>
    </citation>
    <scope>NUCLEOTIDE SEQUENCE [LARGE SCALE GENOMIC DNA]</scope>
    <source>
        <strain evidence="8">DSM 100970</strain>
    </source>
</reference>
<dbReference type="PRINTS" id="PR01021">
    <property type="entry name" value="OMPADOMAIN"/>
</dbReference>
<dbReference type="InterPro" id="IPR006665">
    <property type="entry name" value="OmpA-like"/>
</dbReference>
<evidence type="ECO:0000256" key="5">
    <source>
        <dbReference type="SAM" id="SignalP"/>
    </source>
</evidence>
<feature type="signal peptide" evidence="5">
    <location>
        <begin position="1"/>
        <end position="23"/>
    </location>
</feature>
<evidence type="ECO:0000313" key="7">
    <source>
        <dbReference type="EMBL" id="AUR52999.1"/>
    </source>
</evidence>
<dbReference type="InterPro" id="IPR006690">
    <property type="entry name" value="OMPA-like_CS"/>
</dbReference>
<dbReference type="EMBL" id="CP024847">
    <property type="protein sequence ID" value="AUR52999.1"/>
    <property type="molecule type" value="Genomic_DNA"/>
</dbReference>
<evidence type="ECO:0000256" key="3">
    <source>
        <dbReference type="ARBA" id="ARBA00023237"/>
    </source>
</evidence>
<dbReference type="Proteomes" id="UP000236655">
    <property type="component" value="Chromosome"/>
</dbReference>
<evidence type="ECO:0000259" key="6">
    <source>
        <dbReference type="PROSITE" id="PS51123"/>
    </source>
</evidence>
<dbReference type="InterPro" id="IPR036737">
    <property type="entry name" value="OmpA-like_sf"/>
</dbReference>
<comment type="subcellular location">
    <subcellularLocation>
        <location evidence="1">Cell outer membrane</location>
    </subcellularLocation>
</comment>
<dbReference type="SUPFAM" id="SSF103088">
    <property type="entry name" value="OmpA-like"/>
    <property type="match status" value="1"/>
</dbReference>
<protein>
    <recommendedName>
        <fullName evidence="6">OmpA-like domain-containing protein</fullName>
    </recommendedName>
</protein>
<dbReference type="PROSITE" id="PS51123">
    <property type="entry name" value="OMPA_2"/>
    <property type="match status" value="1"/>
</dbReference>